<comment type="caution">
    <text evidence="4">The sequence shown here is derived from an EMBL/GenBank/DDBJ whole genome shotgun (WGS) entry which is preliminary data.</text>
</comment>
<keyword evidence="5" id="KW-1185">Reference proteome</keyword>
<dbReference type="AlphaFoldDB" id="A0AAD7ULE2"/>
<dbReference type="PROSITE" id="PS50097">
    <property type="entry name" value="BTB"/>
    <property type="match status" value="1"/>
</dbReference>
<evidence type="ECO:0000313" key="4">
    <source>
        <dbReference type="EMBL" id="KAJ8611422.1"/>
    </source>
</evidence>
<gene>
    <name evidence="4" type="ORF">CTAYLR_008998</name>
</gene>
<dbReference type="SUPFAM" id="SSF49899">
    <property type="entry name" value="Concanavalin A-like lectins/glucanases"/>
    <property type="match status" value="1"/>
</dbReference>
<evidence type="ECO:0000313" key="5">
    <source>
        <dbReference type="Proteomes" id="UP001230188"/>
    </source>
</evidence>
<evidence type="ECO:0000256" key="1">
    <source>
        <dbReference type="SAM" id="MobiDB-lite"/>
    </source>
</evidence>
<dbReference type="CDD" id="cd18186">
    <property type="entry name" value="BTB_POZ_ZBTB_KLHL-like"/>
    <property type="match status" value="1"/>
</dbReference>
<dbReference type="SUPFAM" id="SSF54695">
    <property type="entry name" value="POZ domain"/>
    <property type="match status" value="1"/>
</dbReference>
<feature type="domain" description="B30.2/SPRY" evidence="3">
    <location>
        <begin position="1"/>
        <end position="198"/>
    </location>
</feature>
<dbReference type="Proteomes" id="UP001230188">
    <property type="component" value="Unassembled WGS sequence"/>
</dbReference>
<evidence type="ECO:0008006" key="6">
    <source>
        <dbReference type="Google" id="ProtNLM"/>
    </source>
</evidence>
<evidence type="ECO:0000259" key="3">
    <source>
        <dbReference type="PROSITE" id="PS50188"/>
    </source>
</evidence>
<dbReference type="InterPro" id="IPR043136">
    <property type="entry name" value="B30.2/SPRY_sf"/>
</dbReference>
<dbReference type="InterPro" id="IPR000210">
    <property type="entry name" value="BTB/POZ_dom"/>
</dbReference>
<dbReference type="InterPro" id="IPR013320">
    <property type="entry name" value="ConA-like_dom_sf"/>
</dbReference>
<proteinExistence type="predicted"/>
<feature type="region of interest" description="Disordered" evidence="1">
    <location>
        <begin position="95"/>
        <end position="114"/>
    </location>
</feature>
<reference evidence="4" key="1">
    <citation type="submission" date="2023-01" db="EMBL/GenBank/DDBJ databases">
        <title>Metagenome sequencing of chrysophaentin producing Chrysophaeum taylorii.</title>
        <authorList>
            <person name="Davison J."/>
            <person name="Bewley C."/>
        </authorList>
    </citation>
    <scope>NUCLEOTIDE SEQUENCE</scope>
    <source>
        <strain evidence="4">NIES-1699</strain>
    </source>
</reference>
<dbReference type="PANTHER" id="PTHR24413">
    <property type="entry name" value="SPECKLE-TYPE POZ PROTEIN"/>
    <property type="match status" value="1"/>
</dbReference>
<dbReference type="CDD" id="cd14733">
    <property type="entry name" value="BACK"/>
    <property type="match status" value="1"/>
</dbReference>
<feature type="domain" description="BTB" evidence="2">
    <location>
        <begin position="220"/>
        <end position="291"/>
    </location>
</feature>
<dbReference type="Gene3D" id="2.60.120.920">
    <property type="match status" value="1"/>
</dbReference>
<dbReference type="SMART" id="SM00225">
    <property type="entry name" value="BTB"/>
    <property type="match status" value="1"/>
</dbReference>
<dbReference type="PROSITE" id="PS50188">
    <property type="entry name" value="B302_SPRY"/>
    <property type="match status" value="1"/>
</dbReference>
<dbReference type="Gene3D" id="1.25.40.420">
    <property type="match status" value="1"/>
</dbReference>
<evidence type="ECO:0000259" key="2">
    <source>
        <dbReference type="PROSITE" id="PS50097"/>
    </source>
</evidence>
<dbReference type="InterPro" id="IPR011333">
    <property type="entry name" value="SKP1/BTB/POZ_sf"/>
</dbReference>
<name>A0AAD7ULE2_9STRA</name>
<organism evidence="4 5">
    <name type="scientific">Chrysophaeum taylorii</name>
    <dbReference type="NCBI Taxonomy" id="2483200"/>
    <lineage>
        <taxon>Eukaryota</taxon>
        <taxon>Sar</taxon>
        <taxon>Stramenopiles</taxon>
        <taxon>Ochrophyta</taxon>
        <taxon>Pelagophyceae</taxon>
        <taxon>Pelagomonadales</taxon>
        <taxon>Pelagomonadaceae</taxon>
        <taxon>Chrysophaeum</taxon>
    </lineage>
</organism>
<dbReference type="EMBL" id="JAQMWT010000075">
    <property type="protein sequence ID" value="KAJ8611422.1"/>
    <property type="molecule type" value="Genomic_DNA"/>
</dbReference>
<dbReference type="Gene3D" id="3.30.710.10">
    <property type="entry name" value="Potassium Channel Kv1.1, Chain A"/>
    <property type="match status" value="1"/>
</dbReference>
<sequence length="411" mass="45690">MDRIVLNSDRAGDNLVISQDGSTATQTGHTQNFEGAWVLGSGGLSRGRWVCEFKVKRRKRWMAVGYALDNLKLNRPINRTNIFVYASTGSIKANDHTRDLETGDEDGDAAQETNSAWSSFGSQYKTNDVIRAHLDMDLGVLGFSLNENADADDAGSLEPDEAVVKDAYVRLRGLTLYPAIYISGQGDTVEFKCHRVMDPIENPSFLEYLDSDQGDDLGADRVTFVVDGKKIRAHKFVLTARSQYFKTMINNHQRQHKSRTNQNDPGSSTEIAIRGADYKTFTTVLRFIYSGGDADEIPSDSIVDVFKLASEYALRPLALRCLEYMTESVTVDNALSLFSLCETHLPLTEQLKKRCVEVIRDNVKVISASPSFNELCTHPGLVKALVVPLCSPPAKRQRTQQPTNNANHDND</sequence>
<dbReference type="InterPro" id="IPR001870">
    <property type="entry name" value="B30.2/SPRY"/>
</dbReference>
<accession>A0AAD7ULE2</accession>
<protein>
    <recommendedName>
        <fullName evidence="6">BTB domain-containing protein</fullName>
    </recommendedName>
</protein>
<dbReference type="Pfam" id="PF00651">
    <property type="entry name" value="BTB"/>
    <property type="match status" value="1"/>
</dbReference>